<gene>
    <name evidence="2" type="ORF">UFOPK2786_00680</name>
    <name evidence="3" type="ORF">UFOPK4061_00798</name>
</gene>
<dbReference type="InterPro" id="IPR010982">
    <property type="entry name" value="Lambda_DNA-bd_dom_sf"/>
</dbReference>
<evidence type="ECO:0000313" key="3">
    <source>
        <dbReference type="EMBL" id="CAB5009516.1"/>
    </source>
</evidence>
<name>A0A6J6SX62_9ZZZZ</name>
<dbReference type="CDD" id="cd00093">
    <property type="entry name" value="HTH_XRE"/>
    <property type="match status" value="1"/>
</dbReference>
<dbReference type="Gene3D" id="1.10.260.40">
    <property type="entry name" value="lambda repressor-like DNA-binding domains"/>
    <property type="match status" value="1"/>
</dbReference>
<dbReference type="PROSITE" id="PS50943">
    <property type="entry name" value="HTH_CROC1"/>
    <property type="match status" value="1"/>
</dbReference>
<evidence type="ECO:0000259" key="1">
    <source>
        <dbReference type="PROSITE" id="PS50943"/>
    </source>
</evidence>
<dbReference type="InterPro" id="IPR001387">
    <property type="entry name" value="Cro/C1-type_HTH"/>
</dbReference>
<proteinExistence type="predicted"/>
<reference evidence="2" key="1">
    <citation type="submission" date="2020-05" db="EMBL/GenBank/DDBJ databases">
        <authorList>
            <person name="Chiriac C."/>
            <person name="Salcher M."/>
            <person name="Ghai R."/>
            <person name="Kavagutti S V."/>
        </authorList>
    </citation>
    <scope>NUCLEOTIDE SEQUENCE</scope>
</reference>
<protein>
    <submittedName>
        <fullName evidence="2">Unannotated protein</fullName>
    </submittedName>
</protein>
<dbReference type="AlphaFoldDB" id="A0A6J6SX62"/>
<accession>A0A6J6SX62</accession>
<dbReference type="GO" id="GO:0003677">
    <property type="term" value="F:DNA binding"/>
    <property type="evidence" value="ECO:0007669"/>
    <property type="project" value="InterPro"/>
</dbReference>
<sequence length="106" mass="11757">MTKLSALRTAGEIRREDLADDQVNAEHIRTALARAVAMRVLAYRVEHGLSQTALARELGMHQPAVARLEAGEHEPTFTTLERLARGMGIEFHIDITPATSRLRETA</sequence>
<organism evidence="2">
    <name type="scientific">freshwater metagenome</name>
    <dbReference type="NCBI Taxonomy" id="449393"/>
    <lineage>
        <taxon>unclassified sequences</taxon>
        <taxon>metagenomes</taxon>
        <taxon>ecological metagenomes</taxon>
    </lineage>
</organism>
<feature type="domain" description="HTH cro/C1-type" evidence="1">
    <location>
        <begin position="40"/>
        <end position="95"/>
    </location>
</feature>
<dbReference type="SUPFAM" id="SSF47413">
    <property type="entry name" value="lambda repressor-like DNA-binding domains"/>
    <property type="match status" value="1"/>
</dbReference>
<dbReference type="EMBL" id="CAFBPD010000126">
    <property type="protein sequence ID" value="CAB5009516.1"/>
    <property type="molecule type" value="Genomic_DNA"/>
</dbReference>
<dbReference type="EMBL" id="CAEZYW010000084">
    <property type="protein sequence ID" value="CAB4739283.1"/>
    <property type="molecule type" value="Genomic_DNA"/>
</dbReference>
<dbReference type="Pfam" id="PF01381">
    <property type="entry name" value="HTH_3"/>
    <property type="match status" value="1"/>
</dbReference>
<evidence type="ECO:0000313" key="2">
    <source>
        <dbReference type="EMBL" id="CAB4739283.1"/>
    </source>
</evidence>
<dbReference type="SMART" id="SM00530">
    <property type="entry name" value="HTH_XRE"/>
    <property type="match status" value="1"/>
</dbReference>